<reference evidence="3" key="1">
    <citation type="journal article" date="2024" name="Algal Res.">
        <title>Biochemical, toxicological and genomic investigation of a high-biomass producing Limnothrix strain isolated from Italian shallow drinking water reservoir.</title>
        <authorList>
            <person name="Simonazzi M."/>
            <person name="Shishido T.K."/>
            <person name="Delbaje E."/>
            <person name="Wahlsten M."/>
            <person name="Fewer D.P."/>
            <person name="Sivonen K."/>
            <person name="Pezzolesi L."/>
            <person name="Pistocchi R."/>
        </authorList>
    </citation>
    <scope>NUCLEOTIDE SEQUENCE [LARGE SCALE GENOMIC DNA]</scope>
    <source>
        <strain evidence="3">LRLZ20PSL1</strain>
    </source>
</reference>
<name>A0ABW7CDR6_9CYAN</name>
<evidence type="ECO:0000256" key="1">
    <source>
        <dbReference type="SAM" id="MobiDB-lite"/>
    </source>
</evidence>
<dbReference type="EMBL" id="JAZAQF010000088">
    <property type="protein sequence ID" value="MFG3819282.1"/>
    <property type="molecule type" value="Genomic_DNA"/>
</dbReference>
<dbReference type="Proteomes" id="UP001604335">
    <property type="component" value="Unassembled WGS sequence"/>
</dbReference>
<evidence type="ECO:0000313" key="2">
    <source>
        <dbReference type="EMBL" id="MFG3819282.1"/>
    </source>
</evidence>
<feature type="region of interest" description="Disordered" evidence="1">
    <location>
        <begin position="48"/>
        <end position="77"/>
    </location>
</feature>
<keyword evidence="3" id="KW-1185">Reference proteome</keyword>
<protein>
    <submittedName>
        <fullName evidence="2">DUF3134 domain-containing protein</fullName>
    </submittedName>
</protein>
<accession>A0ABW7CDR6</accession>
<proteinExistence type="predicted"/>
<dbReference type="RefSeq" id="WP_234407086.1">
    <property type="nucleotide sequence ID" value="NZ_JAZAQF010000088.1"/>
</dbReference>
<gene>
    <name evidence="2" type="ORF">VPK24_16675</name>
</gene>
<comment type="caution">
    <text evidence="2">The sequence shown here is derived from an EMBL/GenBank/DDBJ whole genome shotgun (WGS) entry which is preliminary data.</text>
</comment>
<organism evidence="2 3">
    <name type="scientific">Limnothrix redekei LRLZ20PSL1</name>
    <dbReference type="NCBI Taxonomy" id="3112953"/>
    <lineage>
        <taxon>Bacteria</taxon>
        <taxon>Bacillati</taxon>
        <taxon>Cyanobacteriota</taxon>
        <taxon>Cyanophyceae</taxon>
        <taxon>Pseudanabaenales</taxon>
        <taxon>Pseudanabaenaceae</taxon>
        <taxon>Limnothrix</taxon>
    </lineage>
</organism>
<sequence>MNTPALREEPRRARAGVIPAQTNASILDWLESSGRLRDRDERDFEYNERDEEIADMLVGEETGYELDDDDDMASDEP</sequence>
<feature type="compositionally biased region" description="Acidic residues" evidence="1">
    <location>
        <begin position="62"/>
        <end position="77"/>
    </location>
</feature>
<dbReference type="InterPro" id="IPR021481">
    <property type="entry name" value="DUF3134"/>
</dbReference>
<evidence type="ECO:0000313" key="3">
    <source>
        <dbReference type="Proteomes" id="UP001604335"/>
    </source>
</evidence>
<dbReference type="Pfam" id="PF11332">
    <property type="entry name" value="DUF3134"/>
    <property type="match status" value="1"/>
</dbReference>